<organism evidence="7 8">
    <name type="scientific">Anas platyrhynchos</name>
    <name type="common">Mallard</name>
    <name type="synonym">Anas boschas</name>
    <dbReference type="NCBI Taxonomy" id="8839"/>
    <lineage>
        <taxon>Eukaryota</taxon>
        <taxon>Metazoa</taxon>
        <taxon>Chordata</taxon>
        <taxon>Craniata</taxon>
        <taxon>Vertebrata</taxon>
        <taxon>Euteleostomi</taxon>
        <taxon>Archelosauria</taxon>
        <taxon>Archosauria</taxon>
        <taxon>Dinosauria</taxon>
        <taxon>Saurischia</taxon>
        <taxon>Theropoda</taxon>
        <taxon>Coelurosauria</taxon>
        <taxon>Aves</taxon>
        <taxon>Neognathae</taxon>
        <taxon>Galloanserae</taxon>
        <taxon>Anseriformes</taxon>
        <taxon>Anatidae</taxon>
        <taxon>Anatinae</taxon>
        <taxon>Anas</taxon>
    </lineage>
</organism>
<feature type="disulfide bond" evidence="5">
    <location>
        <begin position="387"/>
        <end position="430"/>
    </location>
</feature>
<dbReference type="AlphaFoldDB" id="A0A8B9T5C6"/>
<evidence type="ECO:0000256" key="1">
    <source>
        <dbReference type="ARBA" id="ARBA00022659"/>
    </source>
</evidence>
<name>A0A8B9T5C6_ANAPL</name>
<comment type="caution">
    <text evidence="5">Lacks conserved residue(s) required for the propagation of feature annotation.</text>
</comment>
<feature type="domain" description="Sushi" evidence="6">
    <location>
        <begin position="747"/>
        <end position="807"/>
    </location>
</feature>
<evidence type="ECO:0000313" key="7">
    <source>
        <dbReference type="Ensembl" id="ENSAPLP00020016113.1"/>
    </source>
</evidence>
<feature type="disulfide bond" evidence="5">
    <location>
        <begin position="615"/>
        <end position="658"/>
    </location>
</feature>
<dbReference type="PANTHER" id="PTHR45656:SF4">
    <property type="entry name" value="PROTEIN CBR-CLEC-78"/>
    <property type="match status" value="1"/>
</dbReference>
<feature type="disulfide bond" evidence="5">
    <location>
        <begin position="271"/>
        <end position="314"/>
    </location>
</feature>
<accession>A0A8B9T5C6</accession>
<feature type="domain" description="Sushi" evidence="6">
    <location>
        <begin position="613"/>
        <end position="677"/>
    </location>
</feature>
<evidence type="ECO:0000256" key="3">
    <source>
        <dbReference type="ARBA" id="ARBA00022737"/>
    </source>
</evidence>
<feature type="domain" description="Sushi" evidence="6">
    <location>
        <begin position="151"/>
        <end position="212"/>
    </location>
</feature>
<feature type="disulfide bond" evidence="5">
    <location>
        <begin position="300"/>
        <end position="327"/>
    </location>
</feature>
<dbReference type="PROSITE" id="PS50923">
    <property type="entry name" value="SUSHI"/>
    <property type="match status" value="11"/>
</dbReference>
<sequence length="882" mass="95722">MFPSSSWNGKQSQLPTLLLLPVFTFVFYQICGVPMSSPFSGVPIVTIVYYGCKDGFALVGNISINCSEAGHVQDGAQAPMCKGHIHVPAAIGCERPEVRNGKVHKHPSTYEAGEILRFDCDAGHATDGAQEARCQPGGTWDPPVLACERVRPCPTPPKISNGDHDGHGKAEFTMGMFVTYSCDPGYYLTEDVSHVFCKASGNWSQPKERQSSHRGLPGKRGGQYLGVPALCPPPPPSLHWVLCWFELCQLPSITSSRPLMSFSDPPAEVMCPRPPNIANGLHSGQSMDRFPQGTTVYYGCKDGFALVGNISINCSEAGQWSRPLPRCQGGSGHPQRCLQEQLQGSRTYEAGEILRFDCDAGHATEGPQRAQCQPGGSWDPPVLSDQCPMPPKIRNGQHDGHGKTFFTTGMSVMYSCDPGYYLVGNAQVVCKTLGNWSQPMPRCEGPSCGEGGDGELSVFFFFFFLVFTPFAHHFCTSPFPATICIKPDVLNGQVVDGEGLIYGPGQTVTIQCQDGYSLQGTATILCQEDGSWEPPAPLCDLLHHQMLPIRTRAFRLPFAELKEEHRNEIDFSVGKTVKYTCRPGFAKHPGLSPTITCLESGVWSEALEFCKSIPCAPPPNIPHGKHTGRLLDEFHYGTSVTYSCEPGYPLQGEASIFCTTRDGMNGVWSGPPPPCASFPEARCPVPQIQNGRVVSAPSVTYTYKDTVTFECEPGYTMRGHSVVQCQLNSTWEPPVPACERGKCPGSALCPSPPGIANGQHSGQPSDTFLVGSVVQYRCKDGYSLVENASLSCTAEGTWSRPLPRCEAIGCKRPEIEHGRTTGLEAVYKLEAIAVFECDFGYALKGSQESRCQFGGTWQPPVPTCEKSKCKQGGGLMIFFPSL</sequence>
<dbReference type="Gene3D" id="2.10.70.10">
    <property type="entry name" value="Complement Module, domain 1"/>
    <property type="match status" value="11"/>
</dbReference>
<feature type="disulfide bond" evidence="5">
    <location>
        <begin position="837"/>
        <end position="864"/>
    </location>
</feature>
<evidence type="ECO:0000256" key="4">
    <source>
        <dbReference type="ARBA" id="ARBA00023157"/>
    </source>
</evidence>
<feature type="disulfide bond" evidence="5">
    <location>
        <begin position="711"/>
        <end position="738"/>
    </location>
</feature>
<keyword evidence="1 5" id="KW-0768">Sushi</keyword>
<proteinExistence type="predicted"/>
<keyword evidence="3" id="KW-0677">Repeat</keyword>
<protein>
    <recommendedName>
        <fullName evidence="6">Sushi domain-containing protein</fullName>
    </recommendedName>
</protein>
<feature type="disulfide bond" evidence="5">
    <location>
        <begin position="416"/>
        <end position="443"/>
    </location>
</feature>
<feature type="domain" description="Sushi" evidence="6">
    <location>
        <begin position="552"/>
        <end position="612"/>
    </location>
</feature>
<dbReference type="Pfam" id="PF00084">
    <property type="entry name" value="Sushi"/>
    <property type="match status" value="11"/>
</dbReference>
<feature type="domain" description="Sushi" evidence="6">
    <location>
        <begin position="91"/>
        <end position="149"/>
    </location>
</feature>
<dbReference type="InterPro" id="IPR035976">
    <property type="entry name" value="Sushi/SCR/CCP_sf"/>
</dbReference>
<feature type="disulfide bond" evidence="5">
    <location>
        <begin position="120"/>
        <end position="147"/>
    </location>
</feature>
<reference evidence="7" key="2">
    <citation type="submission" date="2025-08" db="UniProtKB">
        <authorList>
            <consortium name="Ensembl"/>
        </authorList>
    </citation>
    <scope>IDENTIFICATION</scope>
</reference>
<keyword evidence="4 5" id="KW-1015">Disulfide bond</keyword>
<feature type="disulfide bond" evidence="5">
    <location>
        <begin position="512"/>
        <end position="539"/>
    </location>
</feature>
<dbReference type="SUPFAM" id="SSF57535">
    <property type="entry name" value="Complement control module/SCR domain"/>
    <property type="match status" value="11"/>
</dbReference>
<dbReference type="Proteomes" id="UP000694400">
    <property type="component" value="Chromosome 26"/>
</dbReference>
<evidence type="ECO:0000256" key="5">
    <source>
        <dbReference type="PROSITE-ProRule" id="PRU00302"/>
    </source>
</evidence>
<dbReference type="InterPro" id="IPR051277">
    <property type="entry name" value="SEZ6_CSMD_C4BPB_Regulators"/>
</dbReference>
<keyword evidence="2" id="KW-0732">Signal</keyword>
<dbReference type="InterPro" id="IPR000436">
    <property type="entry name" value="Sushi_SCR_CCP_dom"/>
</dbReference>
<evidence type="ECO:0000256" key="2">
    <source>
        <dbReference type="ARBA" id="ARBA00022729"/>
    </source>
</evidence>
<reference evidence="7" key="1">
    <citation type="submission" date="2019-08" db="EMBL/GenBank/DDBJ databases">
        <title>Three high-quality genomes provides insights into domestication of ducks.</title>
        <authorList>
            <person name="Hou Z.C."/>
            <person name="Zhu F."/>
            <person name="Yin Z.T."/>
            <person name="Zhang F."/>
        </authorList>
    </citation>
    <scope>NUCLEOTIDE SEQUENCE [LARGE SCALE GENOMIC DNA]</scope>
</reference>
<evidence type="ECO:0000313" key="8">
    <source>
        <dbReference type="Proteomes" id="UP000694400"/>
    </source>
</evidence>
<feature type="domain" description="Sushi" evidence="6">
    <location>
        <begin position="269"/>
        <end position="329"/>
    </location>
</feature>
<evidence type="ECO:0000259" key="6">
    <source>
        <dbReference type="PROSITE" id="PS50923"/>
    </source>
</evidence>
<dbReference type="Ensembl" id="ENSAPLT00020017385.1">
    <property type="protein sequence ID" value="ENSAPLP00020016113.1"/>
    <property type="gene ID" value="ENSAPLG00020011484.1"/>
</dbReference>
<feature type="domain" description="Sushi" evidence="6">
    <location>
        <begin position="482"/>
        <end position="541"/>
    </location>
</feature>
<feature type="disulfide bond" evidence="5">
    <location>
        <begin position="778"/>
        <end position="805"/>
    </location>
</feature>
<dbReference type="CDD" id="cd00033">
    <property type="entry name" value="CCP"/>
    <property type="match status" value="11"/>
</dbReference>
<dbReference type="SMART" id="SM00032">
    <property type="entry name" value="CCP"/>
    <property type="match status" value="12"/>
</dbReference>
<feature type="domain" description="Sushi" evidence="6">
    <location>
        <begin position="681"/>
        <end position="740"/>
    </location>
</feature>
<feature type="domain" description="Sushi" evidence="6">
    <location>
        <begin position="29"/>
        <end position="83"/>
    </location>
</feature>
<reference evidence="7" key="3">
    <citation type="submission" date="2025-09" db="UniProtKB">
        <authorList>
            <consortium name="Ensembl"/>
        </authorList>
    </citation>
    <scope>IDENTIFICATION</scope>
</reference>
<feature type="domain" description="Sushi" evidence="6">
    <location>
        <begin position="808"/>
        <end position="866"/>
    </location>
</feature>
<feature type="disulfide bond" evidence="5">
    <location>
        <begin position="749"/>
        <end position="792"/>
    </location>
</feature>
<dbReference type="PANTHER" id="PTHR45656">
    <property type="entry name" value="PROTEIN CBR-CLEC-78"/>
    <property type="match status" value="1"/>
</dbReference>
<dbReference type="FunFam" id="2.10.70.10:FF:000014">
    <property type="entry name" value="Membrane cofactor protein"/>
    <property type="match status" value="5"/>
</dbReference>
<feature type="domain" description="Sushi" evidence="6">
    <location>
        <begin position="385"/>
        <end position="445"/>
    </location>
</feature>